<evidence type="ECO:0000313" key="4">
    <source>
        <dbReference type="EMBL" id="GIJ04773.1"/>
    </source>
</evidence>
<reference evidence="4" key="1">
    <citation type="submission" date="2021-01" db="EMBL/GenBank/DDBJ databases">
        <title>Whole genome shotgun sequence of Spirilliplanes yamanashiensis NBRC 15828.</title>
        <authorList>
            <person name="Komaki H."/>
            <person name="Tamura T."/>
        </authorList>
    </citation>
    <scope>NUCLEOTIDE SEQUENCE</scope>
    <source>
        <strain evidence="4">NBRC 15828</strain>
    </source>
</reference>
<proteinExistence type="inferred from homology"/>
<keyword evidence="3" id="KW-1133">Transmembrane helix</keyword>
<dbReference type="Proteomes" id="UP000652013">
    <property type="component" value="Unassembled WGS sequence"/>
</dbReference>
<feature type="transmembrane region" description="Helical" evidence="3">
    <location>
        <begin position="46"/>
        <end position="67"/>
    </location>
</feature>
<dbReference type="EMBL" id="BOOY01000029">
    <property type="protein sequence ID" value="GIJ04773.1"/>
    <property type="molecule type" value="Genomic_DNA"/>
</dbReference>
<dbReference type="GO" id="GO:0005886">
    <property type="term" value="C:plasma membrane"/>
    <property type="evidence" value="ECO:0007669"/>
    <property type="project" value="TreeGrafter"/>
</dbReference>
<sequence>MTEQGPGRRFAPDFLTELFRNPLDPGYADAAARRAEGYRRPPRTRAALRGTTLAVLTLLGFLFVVAYKQTLADQPQRSATRAALVEQVQGQRTNTDALQARADQLRGEVADLRERELDSAEAARLRTLEGAAGLSRVRGDGVTVTVGDGRPTISPQTGQQTDDGRVRDFELQQIVNALWAEGAEAVAVNGQRLTATSTIREAGEAILVDRRPVASPYELVAIGPGDLAESFEAGRTAQAFRQLARQIGMTFEVKQADGVTLAPAAEPELRFATPSPAPSPAGGRSAPSSTPSEGGR</sequence>
<name>A0A8J3YA94_9ACTN</name>
<evidence type="ECO:0000256" key="3">
    <source>
        <dbReference type="SAM" id="Phobius"/>
    </source>
</evidence>
<dbReference type="PANTHER" id="PTHR37313:SF1">
    <property type="entry name" value="UPF0749 PROTEIN RV1823"/>
    <property type="match status" value="1"/>
</dbReference>
<evidence type="ECO:0000256" key="1">
    <source>
        <dbReference type="ARBA" id="ARBA00009108"/>
    </source>
</evidence>
<comment type="caution">
    <text evidence="4">The sequence shown here is derived from an EMBL/GenBank/DDBJ whole genome shotgun (WGS) entry which is preliminary data.</text>
</comment>
<dbReference type="RefSeq" id="WP_203939990.1">
    <property type="nucleotide sequence ID" value="NZ_BAAAGJ010000005.1"/>
</dbReference>
<keyword evidence="3" id="KW-0472">Membrane</keyword>
<feature type="compositionally biased region" description="Low complexity" evidence="2">
    <location>
        <begin position="280"/>
        <end position="296"/>
    </location>
</feature>
<evidence type="ECO:0000256" key="2">
    <source>
        <dbReference type="SAM" id="MobiDB-lite"/>
    </source>
</evidence>
<dbReference type="AlphaFoldDB" id="A0A8J3YA94"/>
<protein>
    <submittedName>
        <fullName evidence="4">Membrane protein</fullName>
    </submittedName>
</protein>
<evidence type="ECO:0000313" key="5">
    <source>
        <dbReference type="Proteomes" id="UP000652013"/>
    </source>
</evidence>
<dbReference type="PANTHER" id="PTHR37313">
    <property type="entry name" value="UPF0749 PROTEIN RV1825"/>
    <property type="match status" value="1"/>
</dbReference>
<dbReference type="Gene3D" id="3.30.70.1880">
    <property type="entry name" value="Protein of unknown function DUF881"/>
    <property type="match status" value="1"/>
</dbReference>
<keyword evidence="3" id="KW-0812">Transmembrane</keyword>
<feature type="region of interest" description="Disordered" evidence="2">
    <location>
        <begin position="264"/>
        <end position="296"/>
    </location>
</feature>
<comment type="similarity">
    <text evidence="1">Belongs to the UPF0749 family.</text>
</comment>
<accession>A0A8J3YA94</accession>
<gene>
    <name evidence="4" type="ORF">Sya03_41250</name>
</gene>
<dbReference type="InterPro" id="IPR010273">
    <property type="entry name" value="DUF881"/>
</dbReference>
<dbReference type="Pfam" id="PF05949">
    <property type="entry name" value="DUF881"/>
    <property type="match status" value="1"/>
</dbReference>
<organism evidence="4 5">
    <name type="scientific">Spirilliplanes yamanashiensis</name>
    <dbReference type="NCBI Taxonomy" id="42233"/>
    <lineage>
        <taxon>Bacteria</taxon>
        <taxon>Bacillati</taxon>
        <taxon>Actinomycetota</taxon>
        <taxon>Actinomycetes</taxon>
        <taxon>Micromonosporales</taxon>
        <taxon>Micromonosporaceae</taxon>
        <taxon>Spirilliplanes</taxon>
    </lineage>
</organism>
<keyword evidence="5" id="KW-1185">Reference proteome</keyword>